<gene>
    <name evidence="7" type="ORF">M409DRAFT_58654</name>
</gene>
<dbReference type="AlphaFoldDB" id="A0A6A6C4L7"/>
<dbReference type="InterPro" id="IPR052360">
    <property type="entry name" value="Transcr_Regulatory_Proteins"/>
</dbReference>
<name>A0A6A6C4L7_ZASCE</name>
<keyword evidence="4" id="KW-0238">DNA-binding</keyword>
<accession>A0A6A6C4L7</accession>
<evidence type="ECO:0000313" key="7">
    <source>
        <dbReference type="EMBL" id="KAF2161873.1"/>
    </source>
</evidence>
<evidence type="ECO:0000256" key="4">
    <source>
        <dbReference type="ARBA" id="ARBA00023125"/>
    </source>
</evidence>
<dbReference type="Pfam" id="PF11951">
    <property type="entry name" value="Fungal_trans_2"/>
    <property type="match status" value="1"/>
</dbReference>
<evidence type="ECO:0000256" key="3">
    <source>
        <dbReference type="ARBA" id="ARBA00023015"/>
    </source>
</evidence>
<dbReference type="PANTHER" id="PTHR36206">
    <property type="entry name" value="ASPERCRYPTIN BIOSYNTHESIS CLUSTER-SPECIFIC TRANSCRIPTION REGULATOR ATNN-RELATED"/>
    <property type="match status" value="1"/>
</dbReference>
<evidence type="ECO:0000256" key="6">
    <source>
        <dbReference type="ARBA" id="ARBA00023242"/>
    </source>
</evidence>
<evidence type="ECO:0000313" key="8">
    <source>
        <dbReference type="Proteomes" id="UP000799537"/>
    </source>
</evidence>
<dbReference type="GO" id="GO:0046872">
    <property type="term" value="F:metal ion binding"/>
    <property type="evidence" value="ECO:0007669"/>
    <property type="project" value="UniProtKB-KW"/>
</dbReference>
<evidence type="ECO:0008006" key="9">
    <source>
        <dbReference type="Google" id="ProtNLM"/>
    </source>
</evidence>
<evidence type="ECO:0000256" key="1">
    <source>
        <dbReference type="ARBA" id="ARBA00022723"/>
    </source>
</evidence>
<keyword evidence="5" id="KW-0804">Transcription</keyword>
<keyword evidence="6" id="KW-0539">Nucleus</keyword>
<keyword evidence="1" id="KW-0479">Metal-binding</keyword>
<dbReference type="GO" id="GO:0003677">
    <property type="term" value="F:DNA binding"/>
    <property type="evidence" value="ECO:0007669"/>
    <property type="project" value="UniProtKB-KW"/>
</dbReference>
<keyword evidence="8" id="KW-1185">Reference proteome</keyword>
<dbReference type="Proteomes" id="UP000799537">
    <property type="component" value="Unassembled WGS sequence"/>
</dbReference>
<evidence type="ECO:0000256" key="5">
    <source>
        <dbReference type="ARBA" id="ARBA00023163"/>
    </source>
</evidence>
<dbReference type="OrthoDB" id="2593732at2759"/>
<sequence length="460" mass="50988">MVEQERRMARALVIRTGCLSCRARGVPCDSNNPDCKTYQSANWASNLPPKLKGRPSKYIRGPLSIKSISVGWEGTQREQQCLYFFSTISAPELAGYLDFAFWSEVLLQATHDDPAIKHAVAAIGASHEYKLRRQAAKFNLETDGLHAFALRQINKAIKALVQPSQGTSRGLLRALTASILFACFESLNDSRAAAVPHVVHATRILKQFKQTAEEDGQKNHTSAYPIPMALIEPLVVQYESQLGVYYGDTKRGKEEYLDITQPFTISSVPSARILLLQGISVTQDAFTQYGDDRTSLKTAKADLAAWFRKWGAAFDSFLSRTQIDSTMIRSCKLMKCHQLAALVVASVDPTRGEDAWVPFTDDMKKVFAMISDLHSRDPRRTILSSQPPHTPYFSSTMGMTEPLYIIASRCKDEETARKATALLGRLPPSEGANSSWRISFLENLLCTISGTGRNRSIVGG</sequence>
<reference evidence="7" key="1">
    <citation type="journal article" date="2020" name="Stud. Mycol.">
        <title>101 Dothideomycetes genomes: a test case for predicting lifestyles and emergence of pathogens.</title>
        <authorList>
            <person name="Haridas S."/>
            <person name="Albert R."/>
            <person name="Binder M."/>
            <person name="Bloem J."/>
            <person name="Labutti K."/>
            <person name="Salamov A."/>
            <person name="Andreopoulos B."/>
            <person name="Baker S."/>
            <person name="Barry K."/>
            <person name="Bills G."/>
            <person name="Bluhm B."/>
            <person name="Cannon C."/>
            <person name="Castanera R."/>
            <person name="Culley D."/>
            <person name="Daum C."/>
            <person name="Ezra D."/>
            <person name="Gonzalez J."/>
            <person name="Henrissat B."/>
            <person name="Kuo A."/>
            <person name="Liang C."/>
            <person name="Lipzen A."/>
            <person name="Lutzoni F."/>
            <person name="Magnuson J."/>
            <person name="Mondo S."/>
            <person name="Nolan M."/>
            <person name="Ohm R."/>
            <person name="Pangilinan J."/>
            <person name="Park H.-J."/>
            <person name="Ramirez L."/>
            <person name="Alfaro M."/>
            <person name="Sun H."/>
            <person name="Tritt A."/>
            <person name="Yoshinaga Y."/>
            <person name="Zwiers L.-H."/>
            <person name="Turgeon B."/>
            <person name="Goodwin S."/>
            <person name="Spatafora J."/>
            <person name="Crous P."/>
            <person name="Grigoriev I."/>
        </authorList>
    </citation>
    <scope>NUCLEOTIDE SEQUENCE</scope>
    <source>
        <strain evidence="7">ATCC 36951</strain>
    </source>
</reference>
<dbReference type="PANTHER" id="PTHR36206:SF12">
    <property type="entry name" value="ASPERCRYPTIN BIOSYNTHESIS CLUSTER-SPECIFIC TRANSCRIPTION REGULATOR ATNN-RELATED"/>
    <property type="match status" value="1"/>
</dbReference>
<keyword evidence="2" id="KW-0862">Zinc</keyword>
<dbReference type="EMBL" id="ML993616">
    <property type="protein sequence ID" value="KAF2161873.1"/>
    <property type="molecule type" value="Genomic_DNA"/>
</dbReference>
<proteinExistence type="predicted"/>
<dbReference type="InterPro" id="IPR021858">
    <property type="entry name" value="Fun_TF"/>
</dbReference>
<protein>
    <recommendedName>
        <fullName evidence="9">Zn(2)-C6 fungal-type domain-containing protein</fullName>
    </recommendedName>
</protein>
<dbReference type="RefSeq" id="XP_033662762.1">
    <property type="nucleotide sequence ID" value="XM_033813967.1"/>
</dbReference>
<dbReference type="GeneID" id="54567239"/>
<keyword evidence="3" id="KW-0805">Transcription regulation</keyword>
<evidence type="ECO:0000256" key="2">
    <source>
        <dbReference type="ARBA" id="ARBA00022833"/>
    </source>
</evidence>
<organism evidence="7 8">
    <name type="scientific">Zasmidium cellare ATCC 36951</name>
    <dbReference type="NCBI Taxonomy" id="1080233"/>
    <lineage>
        <taxon>Eukaryota</taxon>
        <taxon>Fungi</taxon>
        <taxon>Dikarya</taxon>
        <taxon>Ascomycota</taxon>
        <taxon>Pezizomycotina</taxon>
        <taxon>Dothideomycetes</taxon>
        <taxon>Dothideomycetidae</taxon>
        <taxon>Mycosphaerellales</taxon>
        <taxon>Mycosphaerellaceae</taxon>
        <taxon>Zasmidium</taxon>
    </lineage>
</organism>